<organism evidence="2 3">
    <name type="scientific">Marihabitans asiaticum</name>
    <dbReference type="NCBI Taxonomy" id="415218"/>
    <lineage>
        <taxon>Bacteria</taxon>
        <taxon>Bacillati</taxon>
        <taxon>Actinomycetota</taxon>
        <taxon>Actinomycetes</taxon>
        <taxon>Micrococcales</taxon>
        <taxon>Intrasporangiaceae</taxon>
        <taxon>Marihabitans</taxon>
    </lineage>
</organism>
<reference evidence="2 3" key="1">
    <citation type="submission" date="2019-06" db="EMBL/GenBank/DDBJ databases">
        <title>Sequencing the genomes of 1000 actinobacteria strains.</title>
        <authorList>
            <person name="Klenk H.-P."/>
        </authorList>
    </citation>
    <scope>NUCLEOTIDE SEQUENCE [LARGE SCALE GENOMIC DNA]</scope>
    <source>
        <strain evidence="2 3">DSM 18935</strain>
    </source>
</reference>
<feature type="domain" description="Dienelactone hydrolase" evidence="1">
    <location>
        <begin position="102"/>
        <end position="197"/>
    </location>
</feature>
<evidence type="ECO:0000313" key="2">
    <source>
        <dbReference type="EMBL" id="TWD16655.1"/>
    </source>
</evidence>
<dbReference type="Gene3D" id="3.40.50.1820">
    <property type="entry name" value="alpha/beta hydrolase"/>
    <property type="match status" value="1"/>
</dbReference>
<comment type="caution">
    <text evidence="2">The sequence shown here is derived from an EMBL/GenBank/DDBJ whole genome shotgun (WGS) entry which is preliminary data.</text>
</comment>
<dbReference type="Pfam" id="PF01738">
    <property type="entry name" value="DLH"/>
    <property type="match status" value="1"/>
</dbReference>
<dbReference type="OrthoDB" id="3366509at2"/>
<dbReference type="Proteomes" id="UP000315628">
    <property type="component" value="Unassembled WGS sequence"/>
</dbReference>
<dbReference type="RefSeq" id="WP_144854799.1">
    <property type="nucleotide sequence ID" value="NZ_BAAAYT010000001.1"/>
</dbReference>
<name>A0A560WGP4_9MICO</name>
<keyword evidence="3" id="KW-1185">Reference proteome</keyword>
<protein>
    <submittedName>
        <fullName evidence="2">Dienelactone hydrolase family protein</fullName>
    </submittedName>
</protein>
<evidence type="ECO:0000313" key="3">
    <source>
        <dbReference type="Proteomes" id="UP000315628"/>
    </source>
</evidence>
<evidence type="ECO:0000259" key="1">
    <source>
        <dbReference type="Pfam" id="PF01738"/>
    </source>
</evidence>
<dbReference type="EMBL" id="VIUW01000001">
    <property type="protein sequence ID" value="TWD16655.1"/>
    <property type="molecule type" value="Genomic_DNA"/>
</dbReference>
<dbReference type="InterPro" id="IPR002925">
    <property type="entry name" value="Dienelactn_hydro"/>
</dbReference>
<dbReference type="GO" id="GO:0016787">
    <property type="term" value="F:hydrolase activity"/>
    <property type="evidence" value="ECO:0007669"/>
    <property type="project" value="UniProtKB-KW"/>
</dbReference>
<dbReference type="AlphaFoldDB" id="A0A560WGP4"/>
<proteinExistence type="predicted"/>
<dbReference type="InterPro" id="IPR029058">
    <property type="entry name" value="AB_hydrolase_fold"/>
</dbReference>
<gene>
    <name evidence="2" type="ORF">FB557_0187</name>
</gene>
<keyword evidence="2" id="KW-0378">Hydrolase</keyword>
<accession>A0A560WGP4</accession>
<sequence length="225" mass="24341">MSDHDVTELLADVRRGRLRVGRRARAVVLLLHGGRAEDRQPSRWKDVSYLRMLPFAWDITWRSRGRVAPLLVHNTHGGWVAPSGSGVVQARELIRGLVEEHSLPVVVLGHSSGGWAALRVAADPGVVGAVALAPWVAQDEPTAHLVGSGARVRVVHGEADEVCDPWRARDYVAALAAKGVDATFDLVPGGNHALLDKPWRWHARATRAVLDLTLARPSTSTTSTA</sequence>
<dbReference type="SUPFAM" id="SSF53474">
    <property type="entry name" value="alpha/beta-Hydrolases"/>
    <property type="match status" value="1"/>
</dbReference>